<sequence length="91" mass="11172">IKASRKYNAEQWSKEERYSEEYLKNEERISVTNAIESDIALEFYRNLEHKDNYKQSSVEYNGKKVYIIFYDWRQNPLRRLADYFYSHFGTP</sequence>
<accession>X0TS63</accession>
<evidence type="ECO:0000313" key="1">
    <source>
        <dbReference type="EMBL" id="GAF96059.1"/>
    </source>
</evidence>
<protein>
    <submittedName>
        <fullName evidence="1">Uncharacterized protein</fullName>
    </submittedName>
</protein>
<dbReference type="EMBL" id="BARS01018581">
    <property type="protein sequence ID" value="GAF96059.1"/>
    <property type="molecule type" value="Genomic_DNA"/>
</dbReference>
<comment type="caution">
    <text evidence="1">The sequence shown here is derived from an EMBL/GenBank/DDBJ whole genome shotgun (WGS) entry which is preliminary data.</text>
</comment>
<gene>
    <name evidence="1" type="ORF">S01H1_30223</name>
</gene>
<proteinExistence type="predicted"/>
<reference evidence="1" key="1">
    <citation type="journal article" date="2014" name="Front. Microbiol.">
        <title>High frequency of phylogenetically diverse reductive dehalogenase-homologous genes in deep subseafloor sedimentary metagenomes.</title>
        <authorList>
            <person name="Kawai M."/>
            <person name="Futagami T."/>
            <person name="Toyoda A."/>
            <person name="Takaki Y."/>
            <person name="Nishi S."/>
            <person name="Hori S."/>
            <person name="Arai W."/>
            <person name="Tsubouchi T."/>
            <person name="Morono Y."/>
            <person name="Uchiyama I."/>
            <person name="Ito T."/>
            <person name="Fujiyama A."/>
            <person name="Inagaki F."/>
            <person name="Takami H."/>
        </authorList>
    </citation>
    <scope>NUCLEOTIDE SEQUENCE</scope>
    <source>
        <strain evidence="1">Expedition CK06-06</strain>
    </source>
</reference>
<feature type="non-terminal residue" evidence="1">
    <location>
        <position position="1"/>
    </location>
</feature>
<dbReference type="AlphaFoldDB" id="X0TS63"/>
<name>X0TS63_9ZZZZ</name>
<organism evidence="1">
    <name type="scientific">marine sediment metagenome</name>
    <dbReference type="NCBI Taxonomy" id="412755"/>
    <lineage>
        <taxon>unclassified sequences</taxon>
        <taxon>metagenomes</taxon>
        <taxon>ecological metagenomes</taxon>
    </lineage>
</organism>